<evidence type="ECO:0000256" key="1">
    <source>
        <dbReference type="ARBA" id="ARBA00007613"/>
    </source>
</evidence>
<dbReference type="Proteomes" id="UP000249547">
    <property type="component" value="Unassembled WGS sequence"/>
</dbReference>
<dbReference type="EMBL" id="QLLL01000013">
    <property type="protein sequence ID" value="RAI97859.1"/>
    <property type="molecule type" value="Genomic_DNA"/>
</dbReference>
<keyword evidence="2" id="KW-0812">Transmembrane</keyword>
<dbReference type="InterPro" id="IPR010131">
    <property type="entry name" value="MdtP/NodT-like"/>
</dbReference>
<dbReference type="Gene3D" id="2.20.200.10">
    <property type="entry name" value="Outer membrane efflux proteins (OEP)"/>
    <property type="match status" value="1"/>
</dbReference>
<dbReference type="OrthoDB" id="9770517at2"/>
<gene>
    <name evidence="3" type="ORF">LX64_04909</name>
</gene>
<accession>A0A327Q0M0</accession>
<proteinExistence type="inferred from homology"/>
<evidence type="ECO:0000256" key="2">
    <source>
        <dbReference type="RuleBase" id="RU362097"/>
    </source>
</evidence>
<sequence>MKQRTKNISWALAASGVLLASCQTQKRSFTLPENNTALAIETASRDTLSLASFDSIFQDEHLKHLIDTALQNNFDLIAATQRLQAASANMMIAKNAWLPTVNAVASAGVDRYGDYTLNGVGNYDTNLSPNINEKQRIPTPHTPDYFLGIRSSWEVDIWGKIKQKKQSAIAQFFATQEGRRLLQTQVVAGIMNIYYELQALDNELEIIRSNVKLQDAALATVHIQKAGGRATELAVQQFQAQLLSTKALEYNVLQEITALENQLNALLGRLPRTITRSKLSVQQSTLPTLQQGIPASLLLNRPDIQQAEWQLKAAKADVNAARLAFLPSLSITPYVGFNAFRPEVLFQTPASLAWGVLGGLTAPIFNQKQLKGNFNQQKANAFAMYYGYQQTIVNSYQEVATQLNKVSNQQEAFKLKQQEVMVLQNAVSTANTLYSTGYASYLEVITAQKSVLEAELTMINTRRQVFQGLVQLYRALGGG</sequence>
<comment type="caution">
    <text evidence="3">The sequence shown here is derived from an EMBL/GenBank/DDBJ whole genome shotgun (WGS) entry which is preliminary data.</text>
</comment>
<keyword evidence="2" id="KW-0564">Palmitate</keyword>
<dbReference type="Gene3D" id="1.20.1600.10">
    <property type="entry name" value="Outer membrane efflux proteins (OEP)"/>
    <property type="match status" value="1"/>
</dbReference>
<dbReference type="PANTHER" id="PTHR30203">
    <property type="entry name" value="OUTER MEMBRANE CATION EFFLUX PROTEIN"/>
    <property type="match status" value="1"/>
</dbReference>
<comment type="subcellular location">
    <subcellularLocation>
        <location evidence="2">Cell membrane</location>
        <topology evidence="2">Lipid-anchor</topology>
    </subcellularLocation>
</comment>
<dbReference type="GO" id="GO:0005886">
    <property type="term" value="C:plasma membrane"/>
    <property type="evidence" value="ECO:0007669"/>
    <property type="project" value="UniProtKB-SubCell"/>
</dbReference>
<protein>
    <submittedName>
        <fullName evidence="3">NodT family efflux transporter outer membrane factor (OMF) lipoprotein</fullName>
    </submittedName>
</protein>
<dbReference type="Pfam" id="PF02321">
    <property type="entry name" value="OEP"/>
    <property type="match status" value="2"/>
</dbReference>
<evidence type="ECO:0000313" key="3">
    <source>
        <dbReference type="EMBL" id="RAI97859.1"/>
    </source>
</evidence>
<evidence type="ECO:0000313" key="4">
    <source>
        <dbReference type="Proteomes" id="UP000249547"/>
    </source>
</evidence>
<keyword evidence="4" id="KW-1185">Reference proteome</keyword>
<dbReference type="GO" id="GO:0015562">
    <property type="term" value="F:efflux transmembrane transporter activity"/>
    <property type="evidence" value="ECO:0007669"/>
    <property type="project" value="InterPro"/>
</dbReference>
<keyword evidence="2" id="KW-1134">Transmembrane beta strand</keyword>
<dbReference type="SUPFAM" id="SSF56954">
    <property type="entry name" value="Outer membrane efflux proteins (OEP)"/>
    <property type="match status" value="1"/>
</dbReference>
<keyword evidence="2" id="KW-0472">Membrane</keyword>
<dbReference type="InterPro" id="IPR003423">
    <property type="entry name" value="OMP_efflux"/>
</dbReference>
<dbReference type="NCBIfam" id="TIGR01845">
    <property type="entry name" value="outer_NodT"/>
    <property type="match status" value="1"/>
</dbReference>
<keyword evidence="2 3" id="KW-0449">Lipoprotein</keyword>
<name>A0A327Q0M0_9BACT</name>
<dbReference type="AlphaFoldDB" id="A0A327Q0M0"/>
<comment type="similarity">
    <text evidence="1 2">Belongs to the outer membrane factor (OMF) (TC 1.B.17) family.</text>
</comment>
<reference evidence="3 4" key="1">
    <citation type="submission" date="2018-06" db="EMBL/GenBank/DDBJ databases">
        <title>Genomic Encyclopedia of Archaeal and Bacterial Type Strains, Phase II (KMG-II): from individual species to whole genera.</title>
        <authorList>
            <person name="Goeker M."/>
        </authorList>
    </citation>
    <scope>NUCLEOTIDE SEQUENCE [LARGE SCALE GENOMIC DNA]</scope>
    <source>
        <strain evidence="3 4">DSM 23857</strain>
    </source>
</reference>
<organism evidence="3 4">
    <name type="scientific">Chitinophaga skermanii</name>
    <dbReference type="NCBI Taxonomy" id="331697"/>
    <lineage>
        <taxon>Bacteria</taxon>
        <taxon>Pseudomonadati</taxon>
        <taxon>Bacteroidota</taxon>
        <taxon>Chitinophagia</taxon>
        <taxon>Chitinophagales</taxon>
        <taxon>Chitinophagaceae</taxon>
        <taxon>Chitinophaga</taxon>
    </lineage>
</organism>
<dbReference type="PANTHER" id="PTHR30203:SF30">
    <property type="entry name" value="OUTER MEMBRANE PROTEIN-RELATED"/>
    <property type="match status" value="1"/>
</dbReference>
<dbReference type="PROSITE" id="PS51257">
    <property type="entry name" value="PROKAR_LIPOPROTEIN"/>
    <property type="match status" value="1"/>
</dbReference>
<dbReference type="RefSeq" id="WP_111600291.1">
    <property type="nucleotide sequence ID" value="NZ_QLLL01000013.1"/>
</dbReference>